<evidence type="ECO:0000256" key="11">
    <source>
        <dbReference type="ARBA" id="ARBA00022801"/>
    </source>
</evidence>
<proteinExistence type="inferred from homology"/>
<keyword evidence="10 15" id="KW-0479">Metal-binding</keyword>
<dbReference type="Gene3D" id="2.120.10.30">
    <property type="entry name" value="TolB, C-terminal domain"/>
    <property type="match status" value="1"/>
</dbReference>
<protein>
    <recommendedName>
        <fullName evidence="8">Regucalcin</fullName>
        <ecNumber evidence="7">3.1.1.17</ecNumber>
    </recommendedName>
    <alternativeName>
        <fullName evidence="13">Gluconolactonase</fullName>
    </alternativeName>
</protein>
<comment type="cofactor">
    <cofactor evidence="15">
        <name>Zn(2+)</name>
        <dbReference type="ChEBI" id="CHEBI:29105"/>
    </cofactor>
    <text evidence="15">Binds 1 divalent metal cation per subunit.</text>
</comment>
<dbReference type="Proteomes" id="UP000264800">
    <property type="component" value="Unplaced"/>
</dbReference>
<evidence type="ECO:0000256" key="12">
    <source>
        <dbReference type="ARBA" id="ARBA00022837"/>
    </source>
</evidence>
<dbReference type="GO" id="GO:0019853">
    <property type="term" value="P:L-ascorbic acid biosynthetic process"/>
    <property type="evidence" value="ECO:0007669"/>
    <property type="project" value="TreeGrafter"/>
</dbReference>
<evidence type="ECO:0000256" key="5">
    <source>
        <dbReference type="ARBA" id="ARBA00004496"/>
    </source>
</evidence>
<evidence type="ECO:0000256" key="1">
    <source>
        <dbReference type="ARBA" id="ARBA00001589"/>
    </source>
</evidence>
<comment type="cofactor">
    <cofactor evidence="4">
        <name>Mg(2+)</name>
        <dbReference type="ChEBI" id="CHEBI:18420"/>
    </cofactor>
</comment>
<dbReference type="FunFam" id="2.120.10.30:FF:000027">
    <property type="entry name" value="Regucalcin homologue"/>
    <property type="match status" value="1"/>
</dbReference>
<dbReference type="PANTHER" id="PTHR10907:SF47">
    <property type="entry name" value="REGUCALCIN"/>
    <property type="match status" value="1"/>
</dbReference>
<feature type="binding site" evidence="15">
    <location>
        <position position="49"/>
    </location>
    <ligand>
        <name>a divalent metal cation</name>
        <dbReference type="ChEBI" id="CHEBI:60240"/>
    </ligand>
</feature>
<dbReference type="PRINTS" id="PR01791">
    <property type="entry name" value="REGUCALCIN"/>
</dbReference>
<evidence type="ECO:0000256" key="3">
    <source>
        <dbReference type="ARBA" id="ARBA00001936"/>
    </source>
</evidence>
<feature type="binding site" evidence="15">
    <location>
        <position position="152"/>
    </location>
    <ligand>
        <name>substrate</name>
    </ligand>
</feature>
<dbReference type="PANTHER" id="PTHR10907">
    <property type="entry name" value="REGUCALCIN"/>
    <property type="match status" value="1"/>
</dbReference>
<evidence type="ECO:0000256" key="10">
    <source>
        <dbReference type="ARBA" id="ARBA00022723"/>
    </source>
</evidence>
<dbReference type="PRINTS" id="PR01790">
    <property type="entry name" value="SMP30FAMILY"/>
</dbReference>
<dbReference type="InterPro" id="IPR005511">
    <property type="entry name" value="SMP-30"/>
</dbReference>
<name>A0A3Q2ZT67_KRYMA</name>
<feature type="active site" description="Proton donor/acceptor" evidence="14">
    <location>
        <position position="235"/>
    </location>
</feature>
<feature type="binding site" evidence="15">
    <location>
        <position position="134"/>
    </location>
    <ligand>
        <name>substrate</name>
    </ligand>
</feature>
<evidence type="ECO:0000313" key="18">
    <source>
        <dbReference type="Proteomes" id="UP000264800"/>
    </source>
</evidence>
<comment type="similarity">
    <text evidence="6">Belongs to the SMP-30/CGR1 family.</text>
</comment>
<feature type="domain" description="SMP-30/Gluconolactonase/LRE-like region" evidence="16">
    <location>
        <begin position="47"/>
        <end position="295"/>
    </location>
</feature>
<evidence type="ECO:0000259" key="16">
    <source>
        <dbReference type="Pfam" id="PF08450"/>
    </source>
</evidence>
<accession>A0A3Q2ZT67</accession>
<comment type="cofactor">
    <cofactor evidence="3">
        <name>Mn(2+)</name>
        <dbReference type="ChEBI" id="CHEBI:29035"/>
    </cofactor>
</comment>
<evidence type="ECO:0000256" key="15">
    <source>
        <dbReference type="PIRSR" id="PIRSR605511-2"/>
    </source>
</evidence>
<comment type="subcellular location">
    <subcellularLocation>
        <location evidence="5">Cytoplasm</location>
    </subcellularLocation>
</comment>
<evidence type="ECO:0000256" key="2">
    <source>
        <dbReference type="ARBA" id="ARBA00001913"/>
    </source>
</evidence>
<evidence type="ECO:0000256" key="8">
    <source>
        <dbReference type="ARBA" id="ARBA00016808"/>
    </source>
</evidence>
<keyword evidence="12" id="KW-0106">Calcium</keyword>
<feature type="binding site" evidence="15">
    <location>
        <position position="235"/>
    </location>
    <ligand>
        <name>a divalent metal cation</name>
        <dbReference type="ChEBI" id="CHEBI:60240"/>
    </ligand>
</feature>
<reference evidence="17" key="1">
    <citation type="submission" date="2025-08" db="UniProtKB">
        <authorList>
            <consortium name="Ensembl"/>
        </authorList>
    </citation>
    <scope>IDENTIFICATION</scope>
</reference>
<feature type="binding site" evidence="15">
    <location>
        <position position="132"/>
    </location>
    <ligand>
        <name>substrate</name>
    </ligand>
</feature>
<feature type="binding site" evidence="15">
    <location>
        <position position="185"/>
    </location>
    <ligand>
        <name>a divalent metal cation</name>
        <dbReference type="ChEBI" id="CHEBI:60240"/>
    </ligand>
</feature>
<dbReference type="EC" id="3.1.1.17" evidence="7"/>
<keyword evidence="15" id="KW-0862">Zinc</keyword>
<organism evidence="17 18">
    <name type="scientific">Kryptolebias marmoratus</name>
    <name type="common">Mangrove killifish</name>
    <name type="synonym">Rivulus marmoratus</name>
    <dbReference type="NCBI Taxonomy" id="37003"/>
    <lineage>
        <taxon>Eukaryota</taxon>
        <taxon>Metazoa</taxon>
        <taxon>Chordata</taxon>
        <taxon>Craniata</taxon>
        <taxon>Vertebrata</taxon>
        <taxon>Euteleostomi</taxon>
        <taxon>Actinopterygii</taxon>
        <taxon>Neopterygii</taxon>
        <taxon>Teleostei</taxon>
        <taxon>Neoteleostei</taxon>
        <taxon>Acanthomorphata</taxon>
        <taxon>Ovalentaria</taxon>
        <taxon>Atherinomorphae</taxon>
        <taxon>Cyprinodontiformes</taxon>
        <taxon>Rivulidae</taxon>
        <taxon>Kryptolebias</taxon>
    </lineage>
</organism>
<comment type="catalytic activity">
    <reaction evidence="1">
        <text>D-glucono-1,5-lactone + H2O = D-gluconate + H(+)</text>
        <dbReference type="Rhea" id="RHEA:10440"/>
        <dbReference type="ChEBI" id="CHEBI:15377"/>
        <dbReference type="ChEBI" id="CHEBI:15378"/>
        <dbReference type="ChEBI" id="CHEBI:16217"/>
        <dbReference type="ChEBI" id="CHEBI:18391"/>
        <dbReference type="EC" id="3.1.1.17"/>
    </reaction>
</comment>
<dbReference type="InterPro" id="IPR011042">
    <property type="entry name" value="6-blade_b-propeller_TolB-like"/>
</dbReference>
<dbReference type="Pfam" id="PF08450">
    <property type="entry name" value="SGL"/>
    <property type="match status" value="1"/>
</dbReference>
<evidence type="ECO:0000256" key="4">
    <source>
        <dbReference type="ARBA" id="ARBA00001946"/>
    </source>
</evidence>
<keyword evidence="11" id="KW-0378">Hydrolase</keyword>
<dbReference type="GO" id="GO:0030234">
    <property type="term" value="F:enzyme regulator activity"/>
    <property type="evidence" value="ECO:0007669"/>
    <property type="project" value="InterPro"/>
</dbReference>
<dbReference type="InterPro" id="IPR008367">
    <property type="entry name" value="Regucalcin"/>
</dbReference>
<dbReference type="GO" id="GO:0004341">
    <property type="term" value="F:gluconolactonase activity"/>
    <property type="evidence" value="ECO:0007669"/>
    <property type="project" value="UniProtKB-EC"/>
</dbReference>
<sequence>MQSKMAPRWYVIEVSTAETTNQEATEQSQVMMSSVKVECVVKMNTLIGEGPVWEESDQMLLFVDIAGQKIHRWSPATNQIQSMETGDTVGFAVPRRSGGYVAGVGRSIVAVDWSAQMMTSLVDVDENKPNNRLNDGKADPMGRLLAGTMGKEKRPTQVEKKQGSLYSVNSDLSVTKHLSQVDISNGLDWSLDQKTIFYIDSLALTVDAFDYDPSTGHLGNRRVVYRMEEGEGFPDGMTVDANGHLWVACYNGGQVINIDPATGTRLQTVTLPVMKTTSCCFGGPDYSDLYVTSASLGLAQPEISHQPLAGSTFRVSTSAHAHLFVDLLMVTGSICLCSGERARSQRSTITLIFWIIFSWQRLDSALISKFP</sequence>
<reference evidence="17" key="2">
    <citation type="submission" date="2025-09" db="UniProtKB">
        <authorList>
            <consortium name="Ensembl"/>
        </authorList>
    </citation>
    <scope>IDENTIFICATION</scope>
</reference>
<evidence type="ECO:0000256" key="7">
    <source>
        <dbReference type="ARBA" id="ARBA00013227"/>
    </source>
</evidence>
<dbReference type="InterPro" id="IPR013658">
    <property type="entry name" value="SGL"/>
</dbReference>
<comment type="cofactor">
    <cofactor evidence="2">
        <name>Ca(2+)</name>
        <dbReference type="ChEBI" id="CHEBI:29108"/>
    </cofactor>
</comment>
<dbReference type="AlphaFoldDB" id="A0A3Q2ZT67"/>
<evidence type="ECO:0000256" key="13">
    <source>
        <dbReference type="ARBA" id="ARBA00032464"/>
    </source>
</evidence>
<keyword evidence="9" id="KW-0963">Cytoplasm</keyword>
<dbReference type="GO" id="GO:0005509">
    <property type="term" value="F:calcium ion binding"/>
    <property type="evidence" value="ECO:0007669"/>
    <property type="project" value="InterPro"/>
</dbReference>
<evidence type="ECO:0000256" key="6">
    <source>
        <dbReference type="ARBA" id="ARBA00008853"/>
    </source>
</evidence>
<evidence type="ECO:0000313" key="17">
    <source>
        <dbReference type="Ensembl" id="ENSKMAP00000001439.1"/>
    </source>
</evidence>
<evidence type="ECO:0000256" key="9">
    <source>
        <dbReference type="ARBA" id="ARBA00022490"/>
    </source>
</evidence>
<dbReference type="SUPFAM" id="SSF63829">
    <property type="entry name" value="Calcium-dependent phosphotriesterase"/>
    <property type="match status" value="1"/>
</dbReference>
<dbReference type="GO" id="GO:0005737">
    <property type="term" value="C:cytoplasm"/>
    <property type="evidence" value="ECO:0007669"/>
    <property type="project" value="UniProtKB-SubCell"/>
</dbReference>
<dbReference type="STRING" id="37003.ENSKMAP00000001439"/>
<dbReference type="GeneTree" id="ENSGT00390000014995"/>
<evidence type="ECO:0000256" key="14">
    <source>
        <dbReference type="PIRSR" id="PIRSR605511-1"/>
    </source>
</evidence>
<keyword evidence="18" id="KW-1185">Reference proteome</keyword>
<dbReference type="Ensembl" id="ENSKMAT00000001479.1">
    <property type="protein sequence ID" value="ENSKMAP00000001439.1"/>
    <property type="gene ID" value="ENSKMAG00000001140.1"/>
</dbReference>